<gene>
    <name evidence="2" type="ORF">ACFSJD_17185</name>
</gene>
<evidence type="ECO:0000313" key="3">
    <source>
        <dbReference type="Proteomes" id="UP001597114"/>
    </source>
</evidence>
<dbReference type="EMBL" id="JBHUCO010000016">
    <property type="protein sequence ID" value="MFD1519233.1"/>
    <property type="molecule type" value="Genomic_DNA"/>
</dbReference>
<keyword evidence="2" id="KW-0378">Hydrolase</keyword>
<proteinExistence type="predicted"/>
<dbReference type="RefSeq" id="WP_344719309.1">
    <property type="nucleotide sequence ID" value="NZ_BAAAUS010000004.1"/>
</dbReference>
<dbReference type="PANTHER" id="PTHR46623">
    <property type="entry name" value="CARBOXYMETHYLENEBUTENOLIDASE-RELATED"/>
    <property type="match status" value="1"/>
</dbReference>
<dbReference type="InterPro" id="IPR029058">
    <property type="entry name" value="AB_hydrolase_fold"/>
</dbReference>
<dbReference type="PANTHER" id="PTHR46623:SF6">
    <property type="entry name" value="ALPHA_BETA-HYDROLASES SUPERFAMILY PROTEIN"/>
    <property type="match status" value="1"/>
</dbReference>
<dbReference type="Gene3D" id="3.40.50.1820">
    <property type="entry name" value="alpha/beta hydrolase"/>
    <property type="match status" value="1"/>
</dbReference>
<sequence length="283" mass="31021">METVLRELLGSPINQLSPAIPRRDRDDRGRRAFVRYDAVLAETVGIQGADNDEIEAYAARPMDRRSRGGVLVIHHMPGYDRETKEITRRFAVIGYNAICPNLYSREAPGVEPDDAAATARAQGGVPDVRFVGDAAGAVRWLRAQPTSNGKVGTIGYCAGGRQAFLTALELDIQGAVDCYGSFVVGTPPDGHALQVQPLAGRVAELRAPVLGLFGSRDTYPSADEVDELERLMQTHGKEYEFHRYDEAGHAFFSVDMPLYRPASAIDGWERVETFFGKHLSGKD</sequence>
<feature type="domain" description="Dienelactone hydrolase" evidence="1">
    <location>
        <begin position="54"/>
        <end position="278"/>
    </location>
</feature>
<organism evidence="2 3">
    <name type="scientific">Pseudonocardia yunnanensis</name>
    <dbReference type="NCBI Taxonomy" id="58107"/>
    <lineage>
        <taxon>Bacteria</taxon>
        <taxon>Bacillati</taxon>
        <taxon>Actinomycetota</taxon>
        <taxon>Actinomycetes</taxon>
        <taxon>Pseudonocardiales</taxon>
        <taxon>Pseudonocardiaceae</taxon>
        <taxon>Pseudonocardia</taxon>
    </lineage>
</organism>
<keyword evidence="3" id="KW-1185">Reference proteome</keyword>
<dbReference type="InterPro" id="IPR051049">
    <property type="entry name" value="Dienelactone_hydrolase-like"/>
</dbReference>
<dbReference type="SUPFAM" id="SSF53474">
    <property type="entry name" value="alpha/beta-Hydrolases"/>
    <property type="match status" value="1"/>
</dbReference>
<evidence type="ECO:0000313" key="2">
    <source>
        <dbReference type="EMBL" id="MFD1519233.1"/>
    </source>
</evidence>
<accession>A0ABW4EUD6</accession>
<protein>
    <submittedName>
        <fullName evidence="2">Dienelactone hydrolase family protein</fullName>
        <ecNumber evidence="2">3.1.-.-</ecNumber>
    </submittedName>
</protein>
<reference evidence="3" key="1">
    <citation type="journal article" date="2019" name="Int. J. Syst. Evol. Microbiol.">
        <title>The Global Catalogue of Microorganisms (GCM) 10K type strain sequencing project: providing services to taxonomists for standard genome sequencing and annotation.</title>
        <authorList>
            <consortium name="The Broad Institute Genomics Platform"/>
            <consortium name="The Broad Institute Genome Sequencing Center for Infectious Disease"/>
            <person name="Wu L."/>
            <person name="Ma J."/>
        </authorList>
    </citation>
    <scope>NUCLEOTIDE SEQUENCE [LARGE SCALE GENOMIC DNA]</scope>
    <source>
        <strain evidence="3">CCM 7043</strain>
    </source>
</reference>
<dbReference type="InterPro" id="IPR002925">
    <property type="entry name" value="Dienelactn_hydro"/>
</dbReference>
<dbReference type="GO" id="GO:0016787">
    <property type="term" value="F:hydrolase activity"/>
    <property type="evidence" value="ECO:0007669"/>
    <property type="project" value="UniProtKB-KW"/>
</dbReference>
<evidence type="ECO:0000259" key="1">
    <source>
        <dbReference type="Pfam" id="PF01738"/>
    </source>
</evidence>
<dbReference type="Pfam" id="PF01738">
    <property type="entry name" value="DLH"/>
    <property type="match status" value="1"/>
</dbReference>
<comment type="caution">
    <text evidence="2">The sequence shown here is derived from an EMBL/GenBank/DDBJ whole genome shotgun (WGS) entry which is preliminary data.</text>
</comment>
<name>A0ABW4EUD6_9PSEU</name>
<dbReference type="Proteomes" id="UP001597114">
    <property type="component" value="Unassembled WGS sequence"/>
</dbReference>
<dbReference type="EC" id="3.1.-.-" evidence="2"/>